<dbReference type="Pfam" id="PF21993">
    <property type="entry name" value="TetR_C_13_2"/>
    <property type="match status" value="1"/>
</dbReference>
<dbReference type="Gene3D" id="1.10.357.10">
    <property type="entry name" value="Tetracycline Repressor, domain 2"/>
    <property type="match status" value="1"/>
</dbReference>
<dbReference type="PROSITE" id="PS50977">
    <property type="entry name" value="HTH_TETR_2"/>
    <property type="match status" value="1"/>
</dbReference>
<keyword evidence="3" id="KW-0804">Transcription</keyword>
<keyword evidence="2 4" id="KW-0238">DNA-binding</keyword>
<dbReference type="Proteomes" id="UP001259347">
    <property type="component" value="Unassembled WGS sequence"/>
</dbReference>
<dbReference type="InterPro" id="IPR001647">
    <property type="entry name" value="HTH_TetR"/>
</dbReference>
<dbReference type="SUPFAM" id="SSF46689">
    <property type="entry name" value="Homeodomain-like"/>
    <property type="match status" value="1"/>
</dbReference>
<dbReference type="PANTHER" id="PTHR47506">
    <property type="entry name" value="TRANSCRIPTIONAL REGULATORY PROTEIN"/>
    <property type="match status" value="1"/>
</dbReference>
<proteinExistence type="predicted"/>
<comment type="caution">
    <text evidence="6">The sequence shown here is derived from an EMBL/GenBank/DDBJ whole genome shotgun (WGS) entry which is preliminary data.</text>
</comment>
<organism evidence="6 7">
    <name type="scientific">Microbacterium resistens</name>
    <dbReference type="NCBI Taxonomy" id="156977"/>
    <lineage>
        <taxon>Bacteria</taxon>
        <taxon>Bacillati</taxon>
        <taxon>Actinomycetota</taxon>
        <taxon>Actinomycetes</taxon>
        <taxon>Micrococcales</taxon>
        <taxon>Microbacteriaceae</taxon>
        <taxon>Microbacterium</taxon>
    </lineage>
</organism>
<protein>
    <submittedName>
        <fullName evidence="6">AcrR family transcriptional regulator</fullName>
    </submittedName>
</protein>
<keyword evidence="7" id="KW-1185">Reference proteome</keyword>
<evidence type="ECO:0000256" key="3">
    <source>
        <dbReference type="ARBA" id="ARBA00023163"/>
    </source>
</evidence>
<dbReference type="InterPro" id="IPR054156">
    <property type="entry name" value="YxaF_TetR_C"/>
</dbReference>
<evidence type="ECO:0000259" key="5">
    <source>
        <dbReference type="PROSITE" id="PS50977"/>
    </source>
</evidence>
<dbReference type="EMBL" id="JAVDUM010000001">
    <property type="protein sequence ID" value="MDR6865749.1"/>
    <property type="molecule type" value="Genomic_DNA"/>
</dbReference>
<feature type="DNA-binding region" description="H-T-H motif" evidence="4">
    <location>
        <begin position="5"/>
        <end position="24"/>
    </location>
</feature>
<dbReference type="PANTHER" id="PTHR47506:SF3">
    <property type="entry name" value="HTH-TYPE TRANSCRIPTIONAL REGULATOR LMRA"/>
    <property type="match status" value="1"/>
</dbReference>
<gene>
    <name evidence="6" type="ORF">J2Y69_000331</name>
</gene>
<dbReference type="SUPFAM" id="SSF48498">
    <property type="entry name" value="Tetracyclin repressor-like, C-terminal domain"/>
    <property type="match status" value="1"/>
</dbReference>
<sequence>MTATTPRQVWERSGTGQGSLYHHFPTKHDFVLEAISLTAEQLLERSRASLGRDVEPDERLRGYLTRPRDAVAGCRIGRLVSDQSVMTDEGLRQPVRDYFLRLLELVAGAFEQAGHSPDVSRRRAMTAVAVIQGGYVLSRALGDAEPMRLATEELMELLEATLAPRSETAAS</sequence>
<dbReference type="InterPro" id="IPR036271">
    <property type="entry name" value="Tet_transcr_reg_TetR-rel_C_sf"/>
</dbReference>
<dbReference type="InterPro" id="IPR009057">
    <property type="entry name" value="Homeodomain-like_sf"/>
</dbReference>
<name>A0ABU1S815_9MICO</name>
<accession>A0ABU1S815</accession>
<feature type="domain" description="HTH tetR-type" evidence="5">
    <location>
        <begin position="1"/>
        <end position="42"/>
    </location>
</feature>
<evidence type="ECO:0000313" key="7">
    <source>
        <dbReference type="Proteomes" id="UP001259347"/>
    </source>
</evidence>
<dbReference type="Pfam" id="PF00440">
    <property type="entry name" value="TetR_N"/>
    <property type="match status" value="1"/>
</dbReference>
<keyword evidence="1" id="KW-0805">Transcription regulation</keyword>
<reference evidence="6 7" key="1">
    <citation type="submission" date="2023-07" db="EMBL/GenBank/DDBJ databases">
        <title>Sorghum-associated microbial communities from plants grown in Nebraska, USA.</title>
        <authorList>
            <person name="Schachtman D."/>
        </authorList>
    </citation>
    <scope>NUCLEOTIDE SEQUENCE [LARGE SCALE GENOMIC DNA]</scope>
    <source>
        <strain evidence="6 7">2980</strain>
    </source>
</reference>
<evidence type="ECO:0000256" key="1">
    <source>
        <dbReference type="ARBA" id="ARBA00023015"/>
    </source>
</evidence>
<evidence type="ECO:0000256" key="4">
    <source>
        <dbReference type="PROSITE-ProRule" id="PRU00335"/>
    </source>
</evidence>
<evidence type="ECO:0000256" key="2">
    <source>
        <dbReference type="ARBA" id="ARBA00023125"/>
    </source>
</evidence>
<evidence type="ECO:0000313" key="6">
    <source>
        <dbReference type="EMBL" id="MDR6865749.1"/>
    </source>
</evidence>